<evidence type="ECO:0000313" key="1">
    <source>
        <dbReference type="EMBL" id="KAK7022271.1"/>
    </source>
</evidence>
<keyword evidence="2" id="KW-1185">Reference proteome</keyword>
<evidence type="ECO:0000313" key="2">
    <source>
        <dbReference type="Proteomes" id="UP001362999"/>
    </source>
</evidence>
<reference evidence="1 2" key="1">
    <citation type="journal article" date="2024" name="J Genomics">
        <title>Draft genome sequencing and assembly of Favolaschia claudopus CIRM-BRFM 2984 isolated from oak limbs.</title>
        <authorList>
            <person name="Navarro D."/>
            <person name="Drula E."/>
            <person name="Chaduli D."/>
            <person name="Cazenave R."/>
            <person name="Ahrendt S."/>
            <person name="Wang J."/>
            <person name="Lipzen A."/>
            <person name="Daum C."/>
            <person name="Barry K."/>
            <person name="Grigoriev I.V."/>
            <person name="Favel A."/>
            <person name="Rosso M.N."/>
            <person name="Martin F."/>
        </authorList>
    </citation>
    <scope>NUCLEOTIDE SEQUENCE [LARGE SCALE GENOMIC DNA]</scope>
    <source>
        <strain evidence="1 2">CIRM-BRFM 2984</strain>
    </source>
</reference>
<name>A0AAW0B957_9AGAR</name>
<dbReference type="Proteomes" id="UP001362999">
    <property type="component" value="Unassembled WGS sequence"/>
</dbReference>
<gene>
    <name evidence="1" type="ORF">R3P38DRAFT_1114365</name>
</gene>
<dbReference type="EMBL" id="JAWWNJ010000037">
    <property type="protein sequence ID" value="KAK7022271.1"/>
    <property type="molecule type" value="Genomic_DNA"/>
</dbReference>
<proteinExistence type="predicted"/>
<dbReference type="AlphaFoldDB" id="A0AAW0B957"/>
<comment type="caution">
    <text evidence="1">The sequence shown here is derived from an EMBL/GenBank/DDBJ whole genome shotgun (WGS) entry which is preliminary data.</text>
</comment>
<organism evidence="1 2">
    <name type="scientific">Favolaschia claudopus</name>
    <dbReference type="NCBI Taxonomy" id="2862362"/>
    <lineage>
        <taxon>Eukaryota</taxon>
        <taxon>Fungi</taxon>
        <taxon>Dikarya</taxon>
        <taxon>Basidiomycota</taxon>
        <taxon>Agaricomycotina</taxon>
        <taxon>Agaricomycetes</taxon>
        <taxon>Agaricomycetidae</taxon>
        <taxon>Agaricales</taxon>
        <taxon>Marasmiineae</taxon>
        <taxon>Mycenaceae</taxon>
        <taxon>Favolaschia</taxon>
    </lineage>
</organism>
<sequence length="216" mass="24355">MYRQNSLKGQAPLALPPQCSYTLARRIERLLPWFFFVAEPCIDTHPVATALAFPPEFPVLPPLLIPESSAFPSRRRSLPVYSTDSRYRSSTQTIITHRSRPSRDHQTYLAFLRQEGSSLHTSGLGREPYHHLLPNASLSICSRSHDASTRAKRCLCRYSQVKISVDVDPPLIASKAVVSSAKSDERTTLRRERDVDNGRVPGMRWADFELASFCAT</sequence>
<accession>A0AAW0B957</accession>
<protein>
    <submittedName>
        <fullName evidence="1">Uncharacterized protein</fullName>
    </submittedName>
</protein>